<dbReference type="EMBL" id="CP024199">
    <property type="protein sequence ID" value="AUG54508.1"/>
    <property type="molecule type" value="Genomic_DNA"/>
</dbReference>
<organism evidence="4 6">
    <name type="scientific">Thalassospira marina</name>
    <dbReference type="NCBI Taxonomy" id="2048283"/>
    <lineage>
        <taxon>Bacteria</taxon>
        <taxon>Pseudomonadati</taxon>
        <taxon>Pseudomonadota</taxon>
        <taxon>Alphaproteobacteria</taxon>
        <taxon>Rhodospirillales</taxon>
        <taxon>Thalassospiraceae</taxon>
        <taxon>Thalassospira</taxon>
    </lineage>
</organism>
<evidence type="ECO:0000256" key="2">
    <source>
        <dbReference type="ARBA" id="ARBA00023239"/>
    </source>
</evidence>
<keyword evidence="2" id="KW-0456">Lyase</keyword>
<evidence type="ECO:0000256" key="1">
    <source>
        <dbReference type="ARBA" id="ARBA00022723"/>
    </source>
</evidence>
<dbReference type="AlphaFoldDB" id="A0A2N3KMW0"/>
<dbReference type="RefSeq" id="WP_101268855.1">
    <property type="nucleotide sequence ID" value="NZ_CP024199.1"/>
</dbReference>
<reference evidence="3 5" key="2">
    <citation type="submission" date="2017-10" db="EMBL/GenBank/DDBJ databases">
        <title>Biodiversity and function of Thalassospira species in the particle-attached aromatic-hydrocarbon-degrading consortia from the surface seawater of the China South Sea.</title>
        <authorList>
            <person name="Dong C."/>
            <person name="Liu R."/>
            <person name="Shao Z."/>
        </authorList>
    </citation>
    <scope>NUCLEOTIDE SEQUENCE [LARGE SCALE GENOMIC DNA]</scope>
    <source>
        <strain evidence="3 5">CSC3H3</strain>
    </source>
</reference>
<name>A0A2N3KMW0_9PROT</name>
<keyword evidence="1" id="KW-0479">Metal-binding</keyword>
<dbReference type="SUPFAM" id="SSF53800">
    <property type="entry name" value="Chelatase"/>
    <property type="match status" value="1"/>
</dbReference>
<gene>
    <name evidence="4" type="ORF">COO20_17340</name>
    <name evidence="3" type="ORF">CSC3H3_18660</name>
</gene>
<dbReference type="Gene3D" id="3.40.50.1400">
    <property type="match status" value="2"/>
</dbReference>
<dbReference type="OrthoDB" id="7346027at2"/>
<dbReference type="Pfam" id="PF01903">
    <property type="entry name" value="CbiX"/>
    <property type="match status" value="1"/>
</dbReference>
<accession>A0A2N3KMW0</accession>
<dbReference type="Proteomes" id="UP000233458">
    <property type="component" value="Chromosome"/>
</dbReference>
<dbReference type="InterPro" id="IPR002762">
    <property type="entry name" value="CbiX-like"/>
</dbReference>
<dbReference type="GO" id="GO:0046872">
    <property type="term" value="F:metal ion binding"/>
    <property type="evidence" value="ECO:0007669"/>
    <property type="project" value="UniProtKB-KW"/>
</dbReference>
<keyword evidence="5" id="KW-1185">Reference proteome</keyword>
<evidence type="ECO:0000313" key="5">
    <source>
        <dbReference type="Proteomes" id="UP000233458"/>
    </source>
</evidence>
<dbReference type="EMBL" id="NWTK01000012">
    <property type="protein sequence ID" value="PKR51898.1"/>
    <property type="molecule type" value="Genomic_DNA"/>
</dbReference>
<reference evidence="4 6" key="1">
    <citation type="submission" date="2017-09" db="EMBL/GenBank/DDBJ databases">
        <title>Biodiversity and function of Thalassospira species in the particle-attached aromatic-hydrocarbon-degrading consortia from the surface seawater of the South China Sea.</title>
        <authorList>
            <person name="Dong C."/>
            <person name="Liu R."/>
            <person name="Shao Z."/>
        </authorList>
    </citation>
    <scope>NUCLEOTIDE SEQUENCE [LARGE SCALE GENOMIC DNA]</scope>
    <source>
        <strain evidence="4 6">CSC1P2</strain>
    </source>
</reference>
<dbReference type="Proteomes" id="UP000233597">
    <property type="component" value="Unassembled WGS sequence"/>
</dbReference>
<proteinExistence type="predicted"/>
<evidence type="ECO:0000313" key="3">
    <source>
        <dbReference type="EMBL" id="AUG54508.1"/>
    </source>
</evidence>
<sequence>MPYRGKTTLLIVAHGTSVEDGDPAGVLAHRLAPKWFGDVVPAYMRSDPALVDVLADLTAQGKTDRLLVMPLFFSAGYLVTEELPEILSRAGLHHAMVLPPVTGLGGFVPMVARHLEQALLGQGWFAHDTTLFLIAHGLKTLKEPTDEQIWLAQRIANVVPELAVRITNIEGAPSLNDWRDRADRPNRLFLPVLAGGGIHAREDVPAMLSLMPGDNGVLLDPVGVWQALPPLILEQAEQKTRRAVVLANYMMPPDGRGPKAFSP</sequence>
<dbReference type="GO" id="GO:0016829">
    <property type="term" value="F:lyase activity"/>
    <property type="evidence" value="ECO:0007669"/>
    <property type="project" value="UniProtKB-KW"/>
</dbReference>
<dbReference type="KEGG" id="thac:CSC3H3_18660"/>
<evidence type="ECO:0000313" key="4">
    <source>
        <dbReference type="EMBL" id="PKR51898.1"/>
    </source>
</evidence>
<protein>
    <submittedName>
        <fullName evidence="4">Cobalamin biosynthesis protein CbiX</fullName>
    </submittedName>
</protein>
<dbReference type="CDD" id="cd03416">
    <property type="entry name" value="CbiX_SirB_N"/>
    <property type="match status" value="1"/>
</dbReference>
<evidence type="ECO:0000313" key="6">
    <source>
        <dbReference type="Proteomes" id="UP000233597"/>
    </source>
</evidence>